<evidence type="ECO:0000313" key="2">
    <source>
        <dbReference type="EMBL" id="GMN55875.1"/>
    </source>
</evidence>
<evidence type="ECO:0000259" key="1">
    <source>
        <dbReference type="PROSITE" id="PS51462"/>
    </source>
</evidence>
<dbReference type="InterPro" id="IPR000086">
    <property type="entry name" value="NUDIX_hydrolase_dom"/>
</dbReference>
<dbReference type="Pfam" id="PF14803">
    <property type="entry name" value="Zn_ribbon_Nudix"/>
    <property type="match status" value="1"/>
</dbReference>
<dbReference type="Gene3D" id="3.90.79.10">
    <property type="entry name" value="Nucleoside Triphosphate Pyrophosphohydrolase"/>
    <property type="match status" value="1"/>
</dbReference>
<dbReference type="InterPro" id="IPR015797">
    <property type="entry name" value="NUDIX_hydrolase-like_dom_sf"/>
</dbReference>
<dbReference type="SUPFAM" id="SSF55811">
    <property type="entry name" value="Nudix"/>
    <property type="match status" value="1"/>
</dbReference>
<dbReference type="GO" id="GO:0009416">
    <property type="term" value="P:response to light stimulus"/>
    <property type="evidence" value="ECO:0007669"/>
    <property type="project" value="EnsemblPlants"/>
</dbReference>
<protein>
    <recommendedName>
        <fullName evidence="1">Nudix hydrolase domain-containing protein</fullName>
    </recommendedName>
</protein>
<dbReference type="PANTHER" id="PTHR43222:SF2">
    <property type="entry name" value="NUDIX HYDROLASE 23, CHLOROPLASTIC"/>
    <property type="match status" value="1"/>
</dbReference>
<organism evidence="2 3">
    <name type="scientific">Ficus carica</name>
    <name type="common">Common fig</name>
    <dbReference type="NCBI Taxonomy" id="3494"/>
    <lineage>
        <taxon>Eukaryota</taxon>
        <taxon>Viridiplantae</taxon>
        <taxon>Streptophyta</taxon>
        <taxon>Embryophyta</taxon>
        <taxon>Tracheophyta</taxon>
        <taxon>Spermatophyta</taxon>
        <taxon>Magnoliopsida</taxon>
        <taxon>eudicotyledons</taxon>
        <taxon>Gunneridae</taxon>
        <taxon>Pentapetalae</taxon>
        <taxon>rosids</taxon>
        <taxon>fabids</taxon>
        <taxon>Rosales</taxon>
        <taxon>Moraceae</taxon>
        <taxon>Ficeae</taxon>
        <taxon>Ficus</taxon>
    </lineage>
</organism>
<accession>A0AA88AP93</accession>
<evidence type="ECO:0000313" key="3">
    <source>
        <dbReference type="Proteomes" id="UP001187192"/>
    </source>
</evidence>
<name>A0AA88AP93_FICCA</name>
<keyword evidence="3" id="KW-1185">Reference proteome</keyword>
<dbReference type="CDD" id="cd04511">
    <property type="entry name" value="NUDIX_Hydrolase"/>
    <property type="match status" value="1"/>
</dbReference>
<dbReference type="Gramene" id="FCD_00017160-RA">
    <property type="protein sequence ID" value="FCD_00017160-RA:cds"/>
    <property type="gene ID" value="FCD_00017160"/>
</dbReference>
<sequence length="250" mass="27510">MLKAIQILGCYSGFVSFIRRLPTSSSLLRVSSTRRNRCFRAHSESNPGDPSSSFSSSSSSSSVSVKSAGNVLKVNFCQWCGGPTKHGVPEGEEKIRAICTLCGKITYQNPKMVVGCLIEHDNKVLLCKRKIQPSYGLWTLPAGYMEIGESAAEGAIRETWEEACAEVETLSPFAQLDIPLIGQTYIIFLAKLKKPHFAPGPESSECQLFALDDIPYNSLAFSSMLVTLNLYVQDVKAGRLKFHYGTINKR</sequence>
<dbReference type="Gene3D" id="2.20.70.10">
    <property type="match status" value="1"/>
</dbReference>
<proteinExistence type="predicted"/>
<dbReference type="GO" id="GO:0009507">
    <property type="term" value="C:chloroplast"/>
    <property type="evidence" value="ECO:0007669"/>
    <property type="project" value="EnsemblPlants"/>
</dbReference>
<dbReference type="GO" id="GO:0042726">
    <property type="term" value="P:flavin-containing compound metabolic process"/>
    <property type="evidence" value="ECO:0007669"/>
    <property type="project" value="EnsemblPlants"/>
</dbReference>
<comment type="caution">
    <text evidence="2">The sequence shown here is derived from an EMBL/GenBank/DDBJ whole genome shotgun (WGS) entry which is preliminary data.</text>
</comment>
<gene>
    <name evidence="2" type="ORF">TIFTF001_024997</name>
</gene>
<dbReference type="AlphaFoldDB" id="A0AA88AP93"/>
<dbReference type="InterPro" id="IPR029401">
    <property type="entry name" value="Nudix_N"/>
</dbReference>
<feature type="domain" description="Nudix hydrolase" evidence="1">
    <location>
        <begin position="109"/>
        <end position="232"/>
    </location>
</feature>
<dbReference type="EMBL" id="BTGU01000060">
    <property type="protein sequence ID" value="GMN55875.1"/>
    <property type="molecule type" value="Genomic_DNA"/>
</dbReference>
<dbReference type="PROSITE" id="PS51462">
    <property type="entry name" value="NUDIX"/>
    <property type="match status" value="1"/>
</dbReference>
<dbReference type="Proteomes" id="UP001187192">
    <property type="component" value="Unassembled WGS sequence"/>
</dbReference>
<dbReference type="PANTHER" id="PTHR43222">
    <property type="entry name" value="NUDIX HYDROLASE 23"/>
    <property type="match status" value="1"/>
</dbReference>
<dbReference type="GO" id="GO:0047884">
    <property type="term" value="F:FAD diphosphatase activity"/>
    <property type="evidence" value="ECO:0007669"/>
    <property type="project" value="EnsemblPlants"/>
</dbReference>
<dbReference type="Pfam" id="PF00293">
    <property type="entry name" value="NUDIX"/>
    <property type="match status" value="1"/>
</dbReference>
<reference evidence="2" key="1">
    <citation type="submission" date="2023-07" db="EMBL/GenBank/DDBJ databases">
        <title>draft genome sequence of fig (Ficus carica).</title>
        <authorList>
            <person name="Takahashi T."/>
            <person name="Nishimura K."/>
        </authorList>
    </citation>
    <scope>NUCLEOTIDE SEQUENCE</scope>
</reference>